<gene>
    <name evidence="6" type="ORF">MEBOL_003032</name>
</gene>
<dbReference type="GO" id="GO:0016491">
    <property type="term" value="F:oxidoreductase activity"/>
    <property type="evidence" value="ECO:0007669"/>
    <property type="project" value="UniProtKB-KW"/>
</dbReference>
<dbReference type="EMBL" id="CP022163">
    <property type="protein sequence ID" value="ATB29577.1"/>
    <property type="molecule type" value="Genomic_DNA"/>
</dbReference>
<evidence type="ECO:0008006" key="8">
    <source>
        <dbReference type="Google" id="ProtNLM"/>
    </source>
</evidence>
<sequence>MDTPHSEPRHSHPDAPEPMHGPHGVRRCEQDVFVALMVEYALNQIRRLHPDGTTAGWDTVKLRSYNGRLLGPTIEARPGDTLNIMLHNMLPPDPNPAPPPGMPNRPHGFNLTNLHFHGMHVSPSGNADNMMVEVGPGQMFEYEVKIPIDHPAGTYWYHAHKHGSITLQLGSGLSGALIVRGDIDRVEGIREAREEILVLHQIPYDLKDDPTQPGQKANMVEDYTQFNPGNWVRLQRHFTINGEVVPTFELRPGEVQRWRFIHAGVNEGVRLRLVRRQGSTEVPLPHFQIAHDGITSGRLEQVDETELHPAYREDVMVRASDAAGRPLSPGTYWLVDELAATPATHVLARVEVKGPPVHMRLPRESDLARLAPFKPIEDHEITGQQQSVFSVLNTQPPQFLINGKAFDPNAPPRQLPLGAVEEWTVSSLNLDHPFHIHVNPFQLTVDGKLVWRDTLMVRQGETVKLRTRYERYIGMFMAHCHILAHEDLGMAEMMEIVMPGADSGHGGHHH</sequence>
<dbReference type="CDD" id="cd13900">
    <property type="entry name" value="CuRO_3_Tth-MCO_like"/>
    <property type="match status" value="1"/>
</dbReference>
<dbReference type="PROSITE" id="PS00080">
    <property type="entry name" value="MULTICOPPER_OXIDASE2"/>
    <property type="match status" value="1"/>
</dbReference>
<protein>
    <recommendedName>
        <fullName evidence="8">Multicopper oxidase</fullName>
    </recommendedName>
</protein>
<dbReference type="Proteomes" id="UP000217289">
    <property type="component" value="Chromosome"/>
</dbReference>
<evidence type="ECO:0000259" key="4">
    <source>
        <dbReference type="Pfam" id="PF07731"/>
    </source>
</evidence>
<dbReference type="SUPFAM" id="SSF49503">
    <property type="entry name" value="Cupredoxins"/>
    <property type="match status" value="3"/>
</dbReference>
<evidence type="ECO:0000256" key="1">
    <source>
        <dbReference type="ARBA" id="ARBA00022723"/>
    </source>
</evidence>
<organism evidence="6 7">
    <name type="scientific">Melittangium boletus DSM 14713</name>
    <dbReference type="NCBI Taxonomy" id="1294270"/>
    <lineage>
        <taxon>Bacteria</taxon>
        <taxon>Pseudomonadati</taxon>
        <taxon>Myxococcota</taxon>
        <taxon>Myxococcia</taxon>
        <taxon>Myxococcales</taxon>
        <taxon>Cystobacterineae</taxon>
        <taxon>Archangiaceae</taxon>
        <taxon>Melittangium</taxon>
    </lineage>
</organism>
<keyword evidence="1" id="KW-0479">Metal-binding</keyword>
<dbReference type="InterPro" id="IPR011707">
    <property type="entry name" value="Cu-oxidase-like_N"/>
</dbReference>
<feature type="region of interest" description="Disordered" evidence="3">
    <location>
        <begin position="1"/>
        <end position="24"/>
    </location>
</feature>
<reference evidence="6 7" key="1">
    <citation type="submission" date="2017-06" db="EMBL/GenBank/DDBJ databases">
        <authorList>
            <person name="Kim H.J."/>
            <person name="Triplett B.A."/>
        </authorList>
    </citation>
    <scope>NUCLEOTIDE SEQUENCE [LARGE SCALE GENOMIC DNA]</scope>
    <source>
        <strain evidence="6 7">DSM 14713</strain>
    </source>
</reference>
<dbReference type="Pfam" id="PF07731">
    <property type="entry name" value="Cu-oxidase_2"/>
    <property type="match status" value="1"/>
</dbReference>
<keyword evidence="7" id="KW-1185">Reference proteome</keyword>
<dbReference type="GO" id="GO:0005507">
    <property type="term" value="F:copper ion binding"/>
    <property type="evidence" value="ECO:0007669"/>
    <property type="project" value="InterPro"/>
</dbReference>
<dbReference type="KEGG" id="mbd:MEBOL_003032"/>
<dbReference type="Gene3D" id="2.60.40.420">
    <property type="entry name" value="Cupredoxins - blue copper proteins"/>
    <property type="match status" value="3"/>
</dbReference>
<dbReference type="InterPro" id="IPR008972">
    <property type="entry name" value="Cupredoxin"/>
</dbReference>
<dbReference type="PANTHER" id="PTHR11709">
    <property type="entry name" value="MULTI-COPPER OXIDASE"/>
    <property type="match status" value="1"/>
</dbReference>
<feature type="domain" description="Plastocyanin-like" evidence="5">
    <location>
        <begin position="112"/>
        <end position="181"/>
    </location>
</feature>
<dbReference type="AlphaFoldDB" id="A0A250IEK8"/>
<evidence type="ECO:0000259" key="5">
    <source>
        <dbReference type="Pfam" id="PF07732"/>
    </source>
</evidence>
<dbReference type="Pfam" id="PF07732">
    <property type="entry name" value="Cu-oxidase_3"/>
    <property type="match status" value="1"/>
</dbReference>
<dbReference type="CDD" id="cd13853">
    <property type="entry name" value="CuRO_1_Tth-MCO_like"/>
    <property type="match status" value="1"/>
</dbReference>
<evidence type="ECO:0000256" key="3">
    <source>
        <dbReference type="SAM" id="MobiDB-lite"/>
    </source>
</evidence>
<dbReference type="InterPro" id="IPR002355">
    <property type="entry name" value="Cu_oxidase_Cu_BS"/>
</dbReference>
<evidence type="ECO:0000256" key="2">
    <source>
        <dbReference type="ARBA" id="ARBA00023002"/>
    </source>
</evidence>
<proteinExistence type="predicted"/>
<dbReference type="InterPro" id="IPR045087">
    <property type="entry name" value="Cu-oxidase_fam"/>
</dbReference>
<dbReference type="InterPro" id="IPR011706">
    <property type="entry name" value="Cu-oxidase_C"/>
</dbReference>
<feature type="domain" description="Plastocyanin-like" evidence="4">
    <location>
        <begin position="385"/>
        <end position="493"/>
    </location>
</feature>
<name>A0A250IEK8_9BACT</name>
<evidence type="ECO:0000313" key="7">
    <source>
        <dbReference type="Proteomes" id="UP000217289"/>
    </source>
</evidence>
<keyword evidence="2" id="KW-0560">Oxidoreductase</keyword>
<feature type="compositionally biased region" description="Basic and acidic residues" evidence="3">
    <location>
        <begin position="1"/>
        <end position="17"/>
    </location>
</feature>
<dbReference type="PANTHER" id="PTHR11709:SF518">
    <property type="entry name" value="MULTICOPPER OXIDASE"/>
    <property type="match status" value="1"/>
</dbReference>
<evidence type="ECO:0000313" key="6">
    <source>
        <dbReference type="EMBL" id="ATB29577.1"/>
    </source>
</evidence>
<accession>A0A250IEK8</accession>